<dbReference type="AlphaFoldDB" id="A0A523BHH8"/>
<feature type="transmembrane region" description="Helical" evidence="2">
    <location>
        <begin position="57"/>
        <end position="75"/>
    </location>
</feature>
<evidence type="ECO:0000313" key="3">
    <source>
        <dbReference type="EMBL" id="TDA40379.1"/>
    </source>
</evidence>
<gene>
    <name evidence="3" type="ORF">DSO09_00700</name>
</gene>
<reference evidence="3 4" key="1">
    <citation type="journal article" date="2019" name="Nat. Microbiol.">
        <title>Expanding anaerobic alkane metabolism in the domain of Archaea.</title>
        <authorList>
            <person name="Wang Y."/>
            <person name="Wegener G."/>
            <person name="Hou J."/>
            <person name="Wang F."/>
            <person name="Xiao X."/>
        </authorList>
    </citation>
    <scope>NUCLEOTIDE SEQUENCE [LARGE SCALE GENOMIC DNA]</scope>
    <source>
        <strain evidence="3">WYZ-LMO11</strain>
    </source>
</reference>
<evidence type="ECO:0000256" key="2">
    <source>
        <dbReference type="SAM" id="Phobius"/>
    </source>
</evidence>
<dbReference type="EMBL" id="QNVI01000007">
    <property type="protein sequence ID" value="TDA40379.1"/>
    <property type="molecule type" value="Genomic_DNA"/>
</dbReference>
<feature type="region of interest" description="Disordered" evidence="1">
    <location>
        <begin position="82"/>
        <end position="101"/>
    </location>
</feature>
<sequence>MKWYWWLLVVIFFILGVSTLIPAPASKISLLGYYAHCSFTTESLAIYGGDEKKFNKFFVLIFMSLEMWLPLSTWMRDWQPHRDVGSSDPPECLSDDRCKSE</sequence>
<organism evidence="3 4">
    <name type="scientific">Thermoproteota archaeon</name>
    <dbReference type="NCBI Taxonomy" id="2056631"/>
    <lineage>
        <taxon>Archaea</taxon>
        <taxon>Thermoproteota</taxon>
    </lineage>
</organism>
<keyword evidence="2" id="KW-0472">Membrane</keyword>
<dbReference type="Proteomes" id="UP000317265">
    <property type="component" value="Unassembled WGS sequence"/>
</dbReference>
<evidence type="ECO:0000256" key="1">
    <source>
        <dbReference type="SAM" id="MobiDB-lite"/>
    </source>
</evidence>
<comment type="caution">
    <text evidence="3">The sequence shown here is derived from an EMBL/GenBank/DDBJ whole genome shotgun (WGS) entry which is preliminary data.</text>
</comment>
<name>A0A523BHH8_9CREN</name>
<evidence type="ECO:0000313" key="4">
    <source>
        <dbReference type="Proteomes" id="UP000317265"/>
    </source>
</evidence>
<keyword evidence="2" id="KW-0812">Transmembrane</keyword>
<keyword evidence="2" id="KW-1133">Transmembrane helix</keyword>
<protein>
    <submittedName>
        <fullName evidence="3">Uncharacterized protein</fullName>
    </submittedName>
</protein>
<accession>A0A523BHH8</accession>
<proteinExistence type="predicted"/>